<accession>X0XM49</accession>
<feature type="non-terminal residue" evidence="1">
    <location>
        <position position="194"/>
    </location>
</feature>
<dbReference type="EMBL" id="BARS01036110">
    <property type="protein sequence ID" value="GAG26016.1"/>
    <property type="molecule type" value="Genomic_DNA"/>
</dbReference>
<sequence length="194" mass="21310">MTLAGNRTGKTLSAGYHTACDLTGKYNVNYKGYRFTHAPNVLASGVDNQQLKDVVQKELFGDVIDDGKGKKRFAGGWVHRDEIGRITWSKVTTDLAVSVEVHSTFGRSMCRLRAYTQSKTGQGSLSFAGTNLDLIWVDECPPDDLVGQLVTRTMTGNLGKGGHIRYTMTPELGATKLVTNFMEYRESSQKLIGP</sequence>
<comment type="caution">
    <text evidence="1">The sequence shown here is derived from an EMBL/GenBank/DDBJ whole genome shotgun (WGS) entry which is preliminary data.</text>
</comment>
<dbReference type="AlphaFoldDB" id="X0XM49"/>
<reference evidence="1" key="1">
    <citation type="journal article" date="2014" name="Front. Microbiol.">
        <title>High frequency of phylogenetically diverse reductive dehalogenase-homologous genes in deep subseafloor sedimentary metagenomes.</title>
        <authorList>
            <person name="Kawai M."/>
            <person name="Futagami T."/>
            <person name="Toyoda A."/>
            <person name="Takaki Y."/>
            <person name="Nishi S."/>
            <person name="Hori S."/>
            <person name="Arai W."/>
            <person name="Tsubouchi T."/>
            <person name="Morono Y."/>
            <person name="Uchiyama I."/>
            <person name="Ito T."/>
            <person name="Fujiyama A."/>
            <person name="Inagaki F."/>
            <person name="Takami H."/>
        </authorList>
    </citation>
    <scope>NUCLEOTIDE SEQUENCE</scope>
    <source>
        <strain evidence="1">Expedition CK06-06</strain>
    </source>
</reference>
<organism evidence="1">
    <name type="scientific">marine sediment metagenome</name>
    <dbReference type="NCBI Taxonomy" id="412755"/>
    <lineage>
        <taxon>unclassified sequences</taxon>
        <taxon>metagenomes</taxon>
        <taxon>ecological metagenomes</taxon>
    </lineage>
</organism>
<proteinExistence type="predicted"/>
<evidence type="ECO:0000313" key="1">
    <source>
        <dbReference type="EMBL" id="GAG26016.1"/>
    </source>
</evidence>
<name>X0XM49_9ZZZZ</name>
<gene>
    <name evidence="1" type="ORF">S01H1_55541</name>
</gene>
<dbReference type="Pfam" id="PF03237">
    <property type="entry name" value="Terminase_6N"/>
    <property type="match status" value="1"/>
</dbReference>
<protein>
    <submittedName>
        <fullName evidence="1">Uncharacterized protein</fullName>
    </submittedName>
</protein>